<name>A0A2I0KKV9_PUNGR</name>
<dbReference type="Pfam" id="PF04900">
    <property type="entry name" value="Fcf1"/>
    <property type="match status" value="1"/>
</dbReference>
<protein>
    <recommendedName>
        <fullName evidence="8">rRNA-processing protein UTP23 homolog</fullName>
    </recommendedName>
</protein>
<keyword evidence="3" id="KW-0698">rRNA processing</keyword>
<keyword evidence="7" id="KW-1185">Reference proteome</keyword>
<evidence type="ECO:0000313" key="6">
    <source>
        <dbReference type="EMBL" id="PKI69079.1"/>
    </source>
</evidence>
<proteinExistence type="predicted"/>
<comment type="subcellular location">
    <subcellularLocation>
        <location evidence="1">Nucleus</location>
        <location evidence="1">Nucleolus</location>
    </subcellularLocation>
</comment>
<sequence length="216" mass="24437">MKHAKQRRHRKVVTFYTACHGFRKPFKVLCDGTFLHNLAAHRVAPPDKAISNVLAAPVKLFTTRCVLDELKRLGKSHSKTLAAARDFAVARCDHEGKTKADTCILEAGKENNHEHFFVVTQDADLRKKLQERKFVKDSEEKRLHITEEERKRLEKKTGVILASQEPNHSVEEEDLGGHLNRHTAAGKVSQAARKGLGVKDKPQFKRESKGSYSRSP</sequence>
<dbReference type="GO" id="GO:0006364">
    <property type="term" value="P:rRNA processing"/>
    <property type="evidence" value="ECO:0007669"/>
    <property type="project" value="UniProtKB-KW"/>
</dbReference>
<dbReference type="InterPro" id="IPR006984">
    <property type="entry name" value="Fcf1/UTP23"/>
</dbReference>
<comment type="caution">
    <text evidence="6">The sequence shown here is derived from an EMBL/GenBank/DDBJ whole genome shotgun (WGS) entry which is preliminary data.</text>
</comment>
<dbReference type="InterPro" id="IPR029060">
    <property type="entry name" value="PIN-like_dom_sf"/>
</dbReference>
<evidence type="ECO:0000256" key="5">
    <source>
        <dbReference type="SAM" id="MobiDB-lite"/>
    </source>
</evidence>
<feature type="region of interest" description="Disordered" evidence="5">
    <location>
        <begin position="163"/>
        <end position="216"/>
    </location>
</feature>
<dbReference type="SUPFAM" id="SSF88723">
    <property type="entry name" value="PIN domain-like"/>
    <property type="match status" value="1"/>
</dbReference>
<evidence type="ECO:0000313" key="7">
    <source>
        <dbReference type="Proteomes" id="UP000233551"/>
    </source>
</evidence>
<dbReference type="Proteomes" id="UP000233551">
    <property type="component" value="Unassembled WGS sequence"/>
</dbReference>
<evidence type="ECO:0000256" key="4">
    <source>
        <dbReference type="ARBA" id="ARBA00023242"/>
    </source>
</evidence>
<dbReference type="GO" id="GO:0032040">
    <property type="term" value="C:small-subunit processome"/>
    <property type="evidence" value="ECO:0007669"/>
    <property type="project" value="InterPro"/>
</dbReference>
<dbReference type="EMBL" id="PGOL01000523">
    <property type="protein sequence ID" value="PKI69079.1"/>
    <property type="molecule type" value="Genomic_DNA"/>
</dbReference>
<evidence type="ECO:0008006" key="8">
    <source>
        <dbReference type="Google" id="ProtNLM"/>
    </source>
</evidence>
<accession>A0A2I0KKV9</accession>
<keyword evidence="4" id="KW-0539">Nucleus</keyword>
<dbReference type="STRING" id="22663.A0A2I0KKV9"/>
<keyword evidence="2" id="KW-0690">Ribosome biogenesis</keyword>
<dbReference type="CDD" id="cd08553">
    <property type="entry name" value="PIN_Fcf1-like"/>
    <property type="match status" value="1"/>
</dbReference>
<dbReference type="PANTHER" id="PTHR12416">
    <property type="entry name" value="RRNA-PROCESSING PROTEIN UTP23 HOMOLOG"/>
    <property type="match status" value="1"/>
</dbReference>
<gene>
    <name evidence="6" type="ORF">CRG98_010548</name>
</gene>
<dbReference type="Gene3D" id="3.40.50.1010">
    <property type="entry name" value="5'-nuclease"/>
    <property type="match status" value="1"/>
</dbReference>
<organism evidence="6 7">
    <name type="scientific">Punica granatum</name>
    <name type="common">Pomegranate</name>
    <dbReference type="NCBI Taxonomy" id="22663"/>
    <lineage>
        <taxon>Eukaryota</taxon>
        <taxon>Viridiplantae</taxon>
        <taxon>Streptophyta</taxon>
        <taxon>Embryophyta</taxon>
        <taxon>Tracheophyta</taxon>
        <taxon>Spermatophyta</taxon>
        <taxon>Magnoliopsida</taxon>
        <taxon>eudicotyledons</taxon>
        <taxon>Gunneridae</taxon>
        <taxon>Pentapetalae</taxon>
        <taxon>rosids</taxon>
        <taxon>malvids</taxon>
        <taxon>Myrtales</taxon>
        <taxon>Lythraceae</taxon>
        <taxon>Punica</taxon>
    </lineage>
</organism>
<dbReference type="AlphaFoldDB" id="A0A2I0KKV9"/>
<evidence type="ECO:0000256" key="3">
    <source>
        <dbReference type="ARBA" id="ARBA00022552"/>
    </source>
</evidence>
<reference evidence="6 7" key="1">
    <citation type="submission" date="2017-11" db="EMBL/GenBank/DDBJ databases">
        <title>De-novo sequencing of pomegranate (Punica granatum L.) genome.</title>
        <authorList>
            <person name="Akparov Z."/>
            <person name="Amiraslanov A."/>
            <person name="Hajiyeva S."/>
            <person name="Abbasov M."/>
            <person name="Kaur K."/>
            <person name="Hamwieh A."/>
            <person name="Solovyev V."/>
            <person name="Salamov A."/>
            <person name="Braich B."/>
            <person name="Kosarev P."/>
            <person name="Mahmoud A."/>
            <person name="Hajiyev E."/>
            <person name="Babayeva S."/>
            <person name="Izzatullayeva V."/>
            <person name="Mammadov A."/>
            <person name="Mammadov A."/>
            <person name="Sharifova S."/>
            <person name="Ojaghi J."/>
            <person name="Eynullazada K."/>
            <person name="Bayramov B."/>
            <person name="Abdulazimova A."/>
            <person name="Shahmuradov I."/>
        </authorList>
    </citation>
    <scope>NUCLEOTIDE SEQUENCE [LARGE SCALE GENOMIC DNA]</scope>
    <source>
        <strain evidence="7">cv. AG2017</strain>
        <tissue evidence="6">Leaf</tissue>
    </source>
</reference>
<evidence type="ECO:0000256" key="1">
    <source>
        <dbReference type="ARBA" id="ARBA00004604"/>
    </source>
</evidence>
<evidence type="ECO:0000256" key="2">
    <source>
        <dbReference type="ARBA" id="ARBA00022517"/>
    </source>
</evidence>
<feature type="compositionally biased region" description="Basic and acidic residues" evidence="5">
    <location>
        <begin position="197"/>
        <end position="209"/>
    </location>
</feature>